<dbReference type="WBParaSite" id="ACOC_0000505901-mRNA-1">
    <property type="protein sequence ID" value="ACOC_0000505901-mRNA-1"/>
    <property type="gene ID" value="ACOC_0000505901"/>
</dbReference>
<proteinExistence type="predicted"/>
<evidence type="ECO:0000313" key="2">
    <source>
        <dbReference type="Proteomes" id="UP000267027"/>
    </source>
</evidence>
<dbReference type="AlphaFoldDB" id="A0A158PGC2"/>
<evidence type="ECO:0000313" key="3">
    <source>
        <dbReference type="WBParaSite" id="ACOC_0000505901-mRNA-1"/>
    </source>
</evidence>
<organism evidence="3">
    <name type="scientific">Angiostrongylus costaricensis</name>
    <name type="common">Nematode worm</name>
    <dbReference type="NCBI Taxonomy" id="334426"/>
    <lineage>
        <taxon>Eukaryota</taxon>
        <taxon>Metazoa</taxon>
        <taxon>Ecdysozoa</taxon>
        <taxon>Nematoda</taxon>
        <taxon>Chromadorea</taxon>
        <taxon>Rhabditida</taxon>
        <taxon>Rhabditina</taxon>
        <taxon>Rhabditomorpha</taxon>
        <taxon>Strongyloidea</taxon>
        <taxon>Metastrongylidae</taxon>
        <taxon>Angiostrongylus</taxon>
    </lineage>
</organism>
<accession>A0A158PGC2</accession>
<reference evidence="1 2" key="2">
    <citation type="submission" date="2018-11" db="EMBL/GenBank/DDBJ databases">
        <authorList>
            <consortium name="Pathogen Informatics"/>
        </authorList>
    </citation>
    <scope>NUCLEOTIDE SEQUENCE [LARGE SCALE GENOMIC DNA]</scope>
    <source>
        <strain evidence="1 2">Costa Rica</strain>
    </source>
</reference>
<name>A0A158PGC2_ANGCS</name>
<dbReference type="Proteomes" id="UP000267027">
    <property type="component" value="Unassembled WGS sequence"/>
</dbReference>
<reference evidence="3" key="1">
    <citation type="submission" date="2016-04" db="UniProtKB">
        <authorList>
            <consortium name="WormBaseParasite"/>
        </authorList>
    </citation>
    <scope>IDENTIFICATION</scope>
</reference>
<sequence length="97" mass="11093">MGLYPQRSEHHCVHTWHSCWYSVIATTILARILDTVQAAISVLETKRSSNLLDVLSSVLILLDWNTFCTLTYRFRNDFRCTDDKISTSCSTNCDTGM</sequence>
<keyword evidence="2" id="KW-1185">Reference proteome</keyword>
<dbReference type="EMBL" id="UYYA01003846">
    <property type="protein sequence ID" value="VDM56645.1"/>
    <property type="molecule type" value="Genomic_DNA"/>
</dbReference>
<evidence type="ECO:0000313" key="1">
    <source>
        <dbReference type="EMBL" id="VDM56645.1"/>
    </source>
</evidence>
<gene>
    <name evidence="1" type="ORF">ACOC_LOCUS5060</name>
</gene>
<protein>
    <submittedName>
        <fullName evidence="3">Secreted protein</fullName>
    </submittedName>
</protein>